<reference evidence="2" key="1">
    <citation type="submission" date="2021-01" db="EMBL/GenBank/DDBJ databases">
        <authorList>
            <consortium name="Genoscope - CEA"/>
            <person name="William W."/>
        </authorList>
    </citation>
    <scope>NUCLEOTIDE SEQUENCE</scope>
</reference>
<proteinExistence type="predicted"/>
<accession>A0A8S1NFL7</accession>
<sequence>MKALQKPFIVRVLSDFYNSKLIFIGLALTVLGFNFIIIYKKKMIIQNLLYGSYLSQLFQDFWKWFLRYTLCQQLQNHVQIESEQKLSIKQIIGYQHSNYFDSKTIFIISIVFIVYGFISFIISLIQRKLQQQLDRKQKLSIITFQLINFRKNKTTKNLYQKFFCLLLSHKNDEPQLAFEAFQINNIEIILLTIIKLILIPFLIIEFSQLLTLLLKSIDNKFWKTIKNIYKRQIYNLNKNLYRIVLVKLLDINLVS</sequence>
<feature type="transmembrane region" description="Helical" evidence="1">
    <location>
        <begin position="188"/>
        <end position="214"/>
    </location>
</feature>
<evidence type="ECO:0008006" key="4">
    <source>
        <dbReference type="Google" id="ProtNLM"/>
    </source>
</evidence>
<keyword evidence="1" id="KW-0472">Membrane</keyword>
<protein>
    <recommendedName>
        <fullName evidence="4">Transmembrane protein</fullName>
    </recommendedName>
</protein>
<feature type="transmembrane region" description="Helical" evidence="1">
    <location>
        <begin position="105"/>
        <end position="125"/>
    </location>
</feature>
<keyword evidence="1" id="KW-1133">Transmembrane helix</keyword>
<dbReference type="EMBL" id="CAJJDN010000053">
    <property type="protein sequence ID" value="CAD8088831.1"/>
    <property type="molecule type" value="Genomic_DNA"/>
</dbReference>
<evidence type="ECO:0000256" key="1">
    <source>
        <dbReference type="SAM" id="Phobius"/>
    </source>
</evidence>
<organism evidence="2 3">
    <name type="scientific">Paramecium sonneborni</name>
    <dbReference type="NCBI Taxonomy" id="65129"/>
    <lineage>
        <taxon>Eukaryota</taxon>
        <taxon>Sar</taxon>
        <taxon>Alveolata</taxon>
        <taxon>Ciliophora</taxon>
        <taxon>Intramacronucleata</taxon>
        <taxon>Oligohymenophorea</taxon>
        <taxon>Peniculida</taxon>
        <taxon>Parameciidae</taxon>
        <taxon>Paramecium</taxon>
    </lineage>
</organism>
<dbReference type="AlphaFoldDB" id="A0A8S1NFL7"/>
<evidence type="ECO:0000313" key="2">
    <source>
        <dbReference type="EMBL" id="CAD8088831.1"/>
    </source>
</evidence>
<feature type="transmembrane region" description="Helical" evidence="1">
    <location>
        <begin position="20"/>
        <end position="39"/>
    </location>
</feature>
<evidence type="ECO:0000313" key="3">
    <source>
        <dbReference type="Proteomes" id="UP000692954"/>
    </source>
</evidence>
<gene>
    <name evidence="2" type="ORF">PSON_ATCC_30995.1.T0530119</name>
</gene>
<keyword evidence="3" id="KW-1185">Reference proteome</keyword>
<keyword evidence="1" id="KW-0812">Transmembrane</keyword>
<name>A0A8S1NFL7_9CILI</name>
<dbReference type="Proteomes" id="UP000692954">
    <property type="component" value="Unassembled WGS sequence"/>
</dbReference>
<comment type="caution">
    <text evidence="2">The sequence shown here is derived from an EMBL/GenBank/DDBJ whole genome shotgun (WGS) entry which is preliminary data.</text>
</comment>